<evidence type="ECO:0000313" key="4">
    <source>
        <dbReference type="Proteomes" id="UP001176521"/>
    </source>
</evidence>
<evidence type="ECO:0000259" key="2">
    <source>
        <dbReference type="Pfam" id="PF00850"/>
    </source>
</evidence>
<feature type="domain" description="Histone deacetylase" evidence="2">
    <location>
        <begin position="625"/>
        <end position="775"/>
    </location>
</feature>
<feature type="region of interest" description="Disordered" evidence="1">
    <location>
        <begin position="560"/>
        <end position="609"/>
    </location>
</feature>
<dbReference type="Pfam" id="PF00850">
    <property type="entry name" value="Hist_deacetyl"/>
    <property type="match status" value="2"/>
</dbReference>
<name>A0AAN6GA80_9BASI</name>
<evidence type="ECO:0000256" key="1">
    <source>
        <dbReference type="SAM" id="MobiDB-lite"/>
    </source>
</evidence>
<feature type="compositionally biased region" description="Low complexity" evidence="1">
    <location>
        <begin position="423"/>
        <end position="437"/>
    </location>
</feature>
<accession>A0AAN6GA80</accession>
<feature type="compositionally biased region" description="Low complexity" evidence="1">
    <location>
        <begin position="920"/>
        <end position="933"/>
    </location>
</feature>
<gene>
    <name evidence="3" type="primary">HOS3</name>
    <name evidence="3" type="ORF">OC842_004231</name>
</gene>
<sequence length="940" mass="96291">MPLIVKLRRPGGGGGGAAAAAHGVGPATPTEEVAAMLPIAAGPITPSLAAATPAAAGLSTSPASGAHDTFEDDEGPGHEVAMADVVDEAASGPVPMHVKVETGPRTPGLRSEDIKSPIDTAMRDSTPILEKPPAMLPITATAAAASSKELPVPPASVDVLIAPSCLQHRYVRSYDISTIVERPERLRAVMLGISAAIGRAQTSGLTPAPRSGWSKATKEDVVQQAVANGADEELADYLQRMSLSKVLGASYAPAVNVWLSSRALSLQPPDPAVAFVHAHPEEEIEPSVPEYAAARGATLEGVTQITVEVADAQVKLEDGGQTETRSEITTGVTFASYLAELCRVAPSAPPDRGGGPTSLDDPDRTLPGPHPSEIPADLPQGDLYLRGPTDGGAEGGSGEAIRHALGACAEAVDRVVLASENVPLSPSSTSSSLSSSPGAQNGHATRLRLPTPEDNNNNNNNKPGAALPGVVTQPAPSKRNFVLTRPPGHHCSGNQPAGFCWTSNAVVAAAHAYIQHGIDRVVILDIDLHHGNGTQALAWRINNETLHADQAREERIAEHQRALAHTNSPKANRHSTRKAAAAGAKHPPEDDNGGLEATDGIAGSGGGSTDSGGLLPLDLGPRGLKIFYGSLHDIESYPCETGDAELVRDASTCIAGAHGQWIWNVHLDSYASEAEFDALYASKYTALFTQARHFLRSTAADPARTLLILSAGFDACVHEYSTMSRHGRSVPVSFYARFAQDTVALAEEGARGKVVSILEGGYSDRALCSAAMALVGGLAGYGPGGAGVEEADAARAAEWWELDSLAKLEKAAKKAAAAAAAAAAALVSSGAGNKDAGGGGGSANSTPLGPRRRAHPAPTAANPAWLQSAMAVFGTMERATGLRAELLGDATTAAGGGGAGSGRVLRDRTRVGRVVSGAAAVTGTPTGSPAAASKIKHEVV</sequence>
<feature type="region of interest" description="Disordered" evidence="1">
    <location>
        <begin position="832"/>
        <end position="860"/>
    </location>
</feature>
<dbReference type="Gene3D" id="3.40.800.20">
    <property type="entry name" value="Histone deacetylase domain"/>
    <property type="match status" value="1"/>
</dbReference>
<organism evidence="3 4">
    <name type="scientific">Tilletia horrida</name>
    <dbReference type="NCBI Taxonomy" id="155126"/>
    <lineage>
        <taxon>Eukaryota</taxon>
        <taxon>Fungi</taxon>
        <taxon>Dikarya</taxon>
        <taxon>Basidiomycota</taxon>
        <taxon>Ustilaginomycotina</taxon>
        <taxon>Exobasidiomycetes</taxon>
        <taxon>Tilletiales</taxon>
        <taxon>Tilletiaceae</taxon>
        <taxon>Tilletia</taxon>
    </lineage>
</organism>
<dbReference type="PANTHER" id="PTHR47558">
    <property type="entry name" value="HISTONE DEACETYLASE HOS3"/>
    <property type="match status" value="1"/>
</dbReference>
<dbReference type="AlphaFoldDB" id="A0AAN6GA80"/>
<dbReference type="GO" id="GO:0141221">
    <property type="term" value="F:histone deacetylase activity, hydrolytic mechanism"/>
    <property type="evidence" value="ECO:0007669"/>
    <property type="project" value="UniProtKB-EC"/>
</dbReference>
<dbReference type="EC" id="3.5.1.98" evidence="3"/>
<dbReference type="SUPFAM" id="SSF52768">
    <property type="entry name" value="Arginase/deacetylase"/>
    <property type="match status" value="1"/>
</dbReference>
<dbReference type="InterPro" id="IPR023801">
    <property type="entry name" value="His_deacetylse_dom"/>
</dbReference>
<protein>
    <submittedName>
        <fullName evidence="3">Histone deacetylase</fullName>
        <ecNumber evidence="3">3.5.1.98</ecNumber>
    </submittedName>
</protein>
<feature type="compositionally biased region" description="Gly residues" evidence="1">
    <location>
        <begin position="389"/>
        <end position="398"/>
    </location>
</feature>
<dbReference type="GO" id="GO:0010468">
    <property type="term" value="P:regulation of gene expression"/>
    <property type="evidence" value="ECO:0007669"/>
    <property type="project" value="UniProtKB-ARBA"/>
</dbReference>
<dbReference type="InterPro" id="IPR023696">
    <property type="entry name" value="Ureohydrolase_dom_sf"/>
</dbReference>
<feature type="region of interest" description="Disordered" evidence="1">
    <location>
        <begin position="422"/>
        <end position="471"/>
    </location>
</feature>
<dbReference type="PANTHER" id="PTHR47558:SF1">
    <property type="entry name" value="HISTONE DEACETYLASE HOS3"/>
    <property type="match status" value="1"/>
</dbReference>
<dbReference type="InterPro" id="IPR053244">
    <property type="entry name" value="HDAC_HD_type_1"/>
</dbReference>
<feature type="compositionally biased region" description="Low complexity" evidence="1">
    <location>
        <begin position="55"/>
        <end position="66"/>
    </location>
</feature>
<dbReference type="GO" id="GO:0005634">
    <property type="term" value="C:nucleus"/>
    <property type="evidence" value="ECO:0007669"/>
    <property type="project" value="TreeGrafter"/>
</dbReference>
<dbReference type="EMBL" id="JAPDMQ010000243">
    <property type="protein sequence ID" value="KAK0529440.1"/>
    <property type="molecule type" value="Genomic_DNA"/>
</dbReference>
<reference evidence="3" key="1">
    <citation type="journal article" date="2023" name="PhytoFront">
        <title>Draft Genome Resources of Seven Strains of Tilletia horrida, Causal Agent of Kernel Smut of Rice.</title>
        <authorList>
            <person name="Khanal S."/>
            <person name="Antony Babu S."/>
            <person name="Zhou X.G."/>
        </authorList>
    </citation>
    <scope>NUCLEOTIDE SEQUENCE</scope>
    <source>
        <strain evidence="3">TX3</strain>
    </source>
</reference>
<feature type="region of interest" description="Disordered" evidence="1">
    <location>
        <begin position="920"/>
        <end position="940"/>
    </location>
</feature>
<keyword evidence="3" id="KW-0378">Hydrolase</keyword>
<dbReference type="PRINTS" id="PR01270">
    <property type="entry name" value="HDASUPER"/>
</dbReference>
<comment type="caution">
    <text evidence="3">The sequence shown here is derived from an EMBL/GenBank/DDBJ whole genome shotgun (WGS) entry which is preliminary data.</text>
</comment>
<feature type="region of interest" description="Disordered" evidence="1">
    <location>
        <begin position="345"/>
        <end position="398"/>
    </location>
</feature>
<feature type="region of interest" description="Disordered" evidence="1">
    <location>
        <begin position="55"/>
        <end position="77"/>
    </location>
</feature>
<keyword evidence="4" id="KW-1185">Reference proteome</keyword>
<dbReference type="Proteomes" id="UP001176521">
    <property type="component" value="Unassembled WGS sequence"/>
</dbReference>
<feature type="domain" description="Histone deacetylase" evidence="2">
    <location>
        <begin position="396"/>
        <end position="540"/>
    </location>
</feature>
<dbReference type="InterPro" id="IPR037138">
    <property type="entry name" value="His_deacetylse_dom_sf"/>
</dbReference>
<proteinExistence type="predicted"/>
<dbReference type="InterPro" id="IPR000286">
    <property type="entry name" value="HDACs"/>
</dbReference>
<evidence type="ECO:0000313" key="3">
    <source>
        <dbReference type="EMBL" id="KAK0529440.1"/>
    </source>
</evidence>